<feature type="domain" description="LysR substrate-binding" evidence="6">
    <location>
        <begin position="4"/>
        <end position="196"/>
    </location>
</feature>
<comment type="similarity">
    <text evidence="1">Belongs to the LysR transcriptional regulatory family.</text>
</comment>
<evidence type="ECO:0000256" key="3">
    <source>
        <dbReference type="ARBA" id="ARBA00023125"/>
    </source>
</evidence>
<dbReference type="RefSeq" id="WP_179541456.1">
    <property type="nucleotide sequence ID" value="NZ_BAAALL010000002.1"/>
</dbReference>
<keyword evidence="3" id="KW-0238">DNA-binding</keyword>
<evidence type="ECO:0000259" key="6">
    <source>
        <dbReference type="Pfam" id="PF03466"/>
    </source>
</evidence>
<evidence type="ECO:0000256" key="5">
    <source>
        <dbReference type="SAM" id="MobiDB-lite"/>
    </source>
</evidence>
<dbReference type="Pfam" id="PF03466">
    <property type="entry name" value="LysR_substrate"/>
    <property type="match status" value="1"/>
</dbReference>
<dbReference type="AlphaFoldDB" id="A0A7Z0K9S0"/>
<evidence type="ECO:0000256" key="2">
    <source>
        <dbReference type="ARBA" id="ARBA00023015"/>
    </source>
</evidence>
<accession>A0A7Z0K9S0</accession>
<organism evidence="7 8">
    <name type="scientific">Nesterenkonia xinjiangensis</name>
    <dbReference type="NCBI Taxonomy" id="225327"/>
    <lineage>
        <taxon>Bacteria</taxon>
        <taxon>Bacillati</taxon>
        <taxon>Actinomycetota</taxon>
        <taxon>Actinomycetes</taxon>
        <taxon>Micrococcales</taxon>
        <taxon>Micrococcaceae</taxon>
        <taxon>Nesterenkonia</taxon>
    </lineage>
</organism>
<feature type="region of interest" description="Disordered" evidence="5">
    <location>
        <begin position="198"/>
        <end position="264"/>
    </location>
</feature>
<dbReference type="PANTHER" id="PTHR30346:SF0">
    <property type="entry name" value="HCA OPERON TRANSCRIPTIONAL ACTIVATOR HCAR"/>
    <property type="match status" value="1"/>
</dbReference>
<dbReference type="SUPFAM" id="SSF53850">
    <property type="entry name" value="Periplasmic binding protein-like II"/>
    <property type="match status" value="1"/>
</dbReference>
<proteinExistence type="inferred from homology"/>
<keyword evidence="2" id="KW-0805">Transcription regulation</keyword>
<dbReference type="InterPro" id="IPR005119">
    <property type="entry name" value="LysR_subst-bd"/>
</dbReference>
<dbReference type="GO" id="GO:0003677">
    <property type="term" value="F:DNA binding"/>
    <property type="evidence" value="ECO:0007669"/>
    <property type="project" value="UniProtKB-KW"/>
</dbReference>
<gene>
    <name evidence="7" type="ORF">HNR09_001474</name>
</gene>
<comment type="caution">
    <text evidence="7">The sequence shown here is derived from an EMBL/GenBank/DDBJ whole genome shotgun (WGS) entry which is preliminary data.</text>
</comment>
<name>A0A7Z0K9S0_9MICC</name>
<reference evidence="7 8" key="1">
    <citation type="submission" date="2020-07" db="EMBL/GenBank/DDBJ databases">
        <title>Sequencing the genomes of 1000 actinobacteria strains.</title>
        <authorList>
            <person name="Klenk H.-P."/>
        </authorList>
    </citation>
    <scope>NUCLEOTIDE SEQUENCE [LARGE SCALE GENOMIC DNA]</scope>
    <source>
        <strain evidence="7 8">DSM 15475</strain>
    </source>
</reference>
<dbReference type="GO" id="GO:0003700">
    <property type="term" value="F:DNA-binding transcription factor activity"/>
    <property type="evidence" value="ECO:0007669"/>
    <property type="project" value="TreeGrafter"/>
</dbReference>
<evidence type="ECO:0000256" key="4">
    <source>
        <dbReference type="ARBA" id="ARBA00023163"/>
    </source>
</evidence>
<dbReference type="CDD" id="cd05466">
    <property type="entry name" value="PBP2_LTTR_substrate"/>
    <property type="match status" value="1"/>
</dbReference>
<dbReference type="PANTHER" id="PTHR30346">
    <property type="entry name" value="TRANSCRIPTIONAL DUAL REGULATOR HCAR-RELATED"/>
    <property type="match status" value="1"/>
</dbReference>
<evidence type="ECO:0000313" key="8">
    <source>
        <dbReference type="Proteomes" id="UP000535437"/>
    </source>
</evidence>
<evidence type="ECO:0000313" key="7">
    <source>
        <dbReference type="EMBL" id="NYJ78063.1"/>
    </source>
</evidence>
<dbReference type="Proteomes" id="UP000535437">
    <property type="component" value="Unassembled WGS sequence"/>
</dbReference>
<feature type="compositionally biased region" description="Basic residues" evidence="5">
    <location>
        <begin position="252"/>
        <end position="264"/>
    </location>
</feature>
<keyword evidence="8" id="KW-1185">Reference proteome</keyword>
<protein>
    <recommendedName>
        <fullName evidence="6">LysR substrate-binding domain-containing protein</fullName>
    </recommendedName>
</protein>
<feature type="compositionally biased region" description="Polar residues" evidence="5">
    <location>
        <begin position="236"/>
        <end position="247"/>
    </location>
</feature>
<evidence type="ECO:0000256" key="1">
    <source>
        <dbReference type="ARBA" id="ARBA00009437"/>
    </source>
</evidence>
<dbReference type="EMBL" id="JACCFY010000001">
    <property type="protein sequence ID" value="NYJ78063.1"/>
    <property type="molecule type" value="Genomic_DNA"/>
</dbReference>
<dbReference type="GO" id="GO:0032993">
    <property type="term" value="C:protein-DNA complex"/>
    <property type="evidence" value="ECO:0007669"/>
    <property type="project" value="TreeGrafter"/>
</dbReference>
<keyword evidence="4" id="KW-0804">Transcription</keyword>
<sequence length="264" mass="28893">MAEGHRRSRLRIGAIPGATPGKWASRWRERFPGVPLQVEYFDDVGLLERVRSGTVDVGYVRLREGAEEGLVDPELFHRVVLYREVPVVCASRDHWVAAAEQSVEWEEIAQEPLLDAADMRTGVTDAQEVAAAERIALEVVASGSGLLVLPNSVARMLSRKDVVIRQVEGLAGYDVGLCWRRDQDDEVIQEFIGVARGRRSGSGRSGLEEQDAQKKPVGKAAGKKPAAKRQAAGKRTSGSRPGTQRKNSPARGPRRGGSGRRRRG</sequence>
<dbReference type="Gene3D" id="3.40.190.10">
    <property type="entry name" value="Periplasmic binding protein-like II"/>
    <property type="match status" value="2"/>
</dbReference>